<organism evidence="13">
    <name type="scientific">Clastoptera arizonana</name>
    <name type="common">Arizona spittle bug</name>
    <dbReference type="NCBI Taxonomy" id="38151"/>
    <lineage>
        <taxon>Eukaryota</taxon>
        <taxon>Metazoa</taxon>
        <taxon>Ecdysozoa</taxon>
        <taxon>Arthropoda</taxon>
        <taxon>Hexapoda</taxon>
        <taxon>Insecta</taxon>
        <taxon>Pterygota</taxon>
        <taxon>Neoptera</taxon>
        <taxon>Paraneoptera</taxon>
        <taxon>Hemiptera</taxon>
        <taxon>Auchenorrhyncha</taxon>
        <taxon>Cercopoidea</taxon>
        <taxon>Clastopteridae</taxon>
        <taxon>Clastoptera</taxon>
    </lineage>
</organism>
<name>A0A1B6BWZ0_9HEMI</name>
<evidence type="ECO:0000256" key="5">
    <source>
        <dbReference type="ARBA" id="ARBA00022679"/>
    </source>
</evidence>
<dbReference type="InterPro" id="IPR049548">
    <property type="entry name" value="Sina-like_RING"/>
</dbReference>
<keyword evidence="6" id="KW-0479">Metal-binding</keyword>
<evidence type="ECO:0000256" key="10">
    <source>
        <dbReference type="PROSITE-ProRule" id="PRU00455"/>
    </source>
</evidence>
<dbReference type="SUPFAM" id="SSF49599">
    <property type="entry name" value="TRAF domain-like"/>
    <property type="match status" value="1"/>
</dbReference>
<dbReference type="InterPro" id="IPR013083">
    <property type="entry name" value="Znf_RING/FYVE/PHD"/>
</dbReference>
<dbReference type="EC" id="2.3.2.27" evidence="4"/>
<sequence length="266" mass="30534">MESLTYEELKVFANNIKEAATCPICLDLARPPVRLCKNGHLICKTCQNDLVICPTCRIHFSLMRPVALNNILTLVPRLCINANQGCNHFCNPSSENDHRNWCAFRIINCKMLSCDWKGLVGDITTHLQSHHSDDITFENQVMSFPFCKNRSRHIIIPIMLVNNNLIWGHLDIDVNKKKLLVALQCCPSNKEDSESIIMYELKAKHDIIDVGYKYIQQVIHENDSIEEVFSEELCMAIPFNIVELFLLNESECLEFNLIIKKINDVS</sequence>
<feature type="domain" description="SIAH-type" evidence="12">
    <location>
        <begin position="74"/>
        <end position="132"/>
    </location>
</feature>
<comment type="catalytic activity">
    <reaction evidence="1">
        <text>S-ubiquitinyl-[E2 ubiquitin-conjugating enzyme]-L-cysteine + [acceptor protein]-L-lysine = [E2 ubiquitin-conjugating enzyme]-L-cysteine + N(6)-ubiquitinyl-[acceptor protein]-L-lysine.</text>
        <dbReference type="EC" id="2.3.2.27"/>
    </reaction>
</comment>
<dbReference type="SUPFAM" id="SSF57850">
    <property type="entry name" value="RING/U-box"/>
    <property type="match status" value="1"/>
</dbReference>
<dbReference type="Pfam" id="PF21362">
    <property type="entry name" value="Sina_RING"/>
    <property type="match status" value="1"/>
</dbReference>
<evidence type="ECO:0000256" key="3">
    <source>
        <dbReference type="ARBA" id="ARBA00009119"/>
    </source>
</evidence>
<dbReference type="PANTHER" id="PTHR45877">
    <property type="entry name" value="E3 UBIQUITIN-PROTEIN LIGASE SIAH2"/>
    <property type="match status" value="1"/>
</dbReference>
<dbReference type="InterPro" id="IPR004162">
    <property type="entry name" value="SINA-like_animal"/>
</dbReference>
<evidence type="ECO:0000256" key="6">
    <source>
        <dbReference type="ARBA" id="ARBA00022723"/>
    </source>
</evidence>
<comment type="similarity">
    <text evidence="3">Belongs to the SINA (Seven in absentia) family.</text>
</comment>
<accession>A0A1B6BWZ0</accession>
<dbReference type="EMBL" id="GEDC01031769">
    <property type="protein sequence ID" value="JAS05529.1"/>
    <property type="molecule type" value="Transcribed_RNA"/>
</dbReference>
<comment type="pathway">
    <text evidence="2">Protein modification; protein ubiquitination.</text>
</comment>
<dbReference type="InterPro" id="IPR001841">
    <property type="entry name" value="Znf_RING"/>
</dbReference>
<feature type="domain" description="RING-type" evidence="11">
    <location>
        <begin position="22"/>
        <end position="57"/>
    </location>
</feature>
<evidence type="ECO:0000256" key="9">
    <source>
        <dbReference type="ARBA" id="ARBA00022833"/>
    </source>
</evidence>
<dbReference type="InterPro" id="IPR013010">
    <property type="entry name" value="Znf_SIAH"/>
</dbReference>
<dbReference type="GO" id="GO:0005737">
    <property type="term" value="C:cytoplasm"/>
    <property type="evidence" value="ECO:0007669"/>
    <property type="project" value="TreeGrafter"/>
</dbReference>
<dbReference type="UniPathway" id="UPA00143"/>
<evidence type="ECO:0000256" key="1">
    <source>
        <dbReference type="ARBA" id="ARBA00000900"/>
    </source>
</evidence>
<keyword evidence="5" id="KW-0808">Transferase</keyword>
<keyword evidence="7 10" id="KW-0863">Zinc-finger</keyword>
<reference evidence="13" key="1">
    <citation type="submission" date="2015-12" db="EMBL/GenBank/DDBJ databases">
        <title>De novo transcriptome assembly of four potential Pierce s Disease insect vectors from Arizona vineyards.</title>
        <authorList>
            <person name="Tassone E.E."/>
        </authorList>
    </citation>
    <scope>NUCLEOTIDE SEQUENCE</scope>
</reference>
<gene>
    <name evidence="13" type="ORF">g.2886</name>
</gene>
<protein>
    <recommendedName>
        <fullName evidence="4">RING-type E3 ubiquitin transferase</fullName>
        <ecNumber evidence="4">2.3.2.27</ecNumber>
    </recommendedName>
</protein>
<dbReference type="Gene3D" id="3.30.40.10">
    <property type="entry name" value="Zinc/RING finger domain, C3HC4 (zinc finger)"/>
    <property type="match status" value="2"/>
</dbReference>
<dbReference type="PROSITE" id="PS50089">
    <property type="entry name" value="ZF_RING_2"/>
    <property type="match status" value="1"/>
</dbReference>
<dbReference type="GO" id="GO:0016567">
    <property type="term" value="P:protein ubiquitination"/>
    <property type="evidence" value="ECO:0007669"/>
    <property type="project" value="UniProtKB-UniPathway"/>
</dbReference>
<evidence type="ECO:0000313" key="13">
    <source>
        <dbReference type="EMBL" id="JAS05529.1"/>
    </source>
</evidence>
<keyword evidence="8" id="KW-0833">Ubl conjugation pathway</keyword>
<dbReference type="GO" id="GO:0008270">
    <property type="term" value="F:zinc ion binding"/>
    <property type="evidence" value="ECO:0007669"/>
    <property type="project" value="UniProtKB-KW"/>
</dbReference>
<dbReference type="GO" id="GO:0061630">
    <property type="term" value="F:ubiquitin protein ligase activity"/>
    <property type="evidence" value="ECO:0007669"/>
    <property type="project" value="UniProtKB-EC"/>
</dbReference>
<evidence type="ECO:0000256" key="4">
    <source>
        <dbReference type="ARBA" id="ARBA00012483"/>
    </source>
</evidence>
<dbReference type="PROSITE" id="PS51081">
    <property type="entry name" value="ZF_SIAH"/>
    <property type="match status" value="1"/>
</dbReference>
<dbReference type="GO" id="GO:0031624">
    <property type="term" value="F:ubiquitin conjugating enzyme binding"/>
    <property type="evidence" value="ECO:0007669"/>
    <property type="project" value="TreeGrafter"/>
</dbReference>
<evidence type="ECO:0000256" key="8">
    <source>
        <dbReference type="ARBA" id="ARBA00022786"/>
    </source>
</evidence>
<keyword evidence="9" id="KW-0862">Zinc</keyword>
<dbReference type="GO" id="GO:0043161">
    <property type="term" value="P:proteasome-mediated ubiquitin-dependent protein catabolic process"/>
    <property type="evidence" value="ECO:0007669"/>
    <property type="project" value="TreeGrafter"/>
</dbReference>
<evidence type="ECO:0000259" key="11">
    <source>
        <dbReference type="PROSITE" id="PS50089"/>
    </source>
</evidence>
<dbReference type="PANTHER" id="PTHR45877:SF2">
    <property type="entry name" value="E3 UBIQUITIN-PROTEIN LIGASE SINA-RELATED"/>
    <property type="match status" value="1"/>
</dbReference>
<evidence type="ECO:0000256" key="2">
    <source>
        <dbReference type="ARBA" id="ARBA00004906"/>
    </source>
</evidence>
<dbReference type="Pfam" id="PF21361">
    <property type="entry name" value="Sina_ZnF"/>
    <property type="match status" value="1"/>
</dbReference>
<evidence type="ECO:0000259" key="12">
    <source>
        <dbReference type="PROSITE" id="PS51081"/>
    </source>
</evidence>
<evidence type="ECO:0000256" key="7">
    <source>
        <dbReference type="ARBA" id="ARBA00022771"/>
    </source>
</evidence>
<dbReference type="AlphaFoldDB" id="A0A1B6BWZ0"/>
<proteinExistence type="inferred from homology"/>